<name>A0A9D7XN89_9BACT</name>
<proteinExistence type="predicted"/>
<evidence type="ECO:0000313" key="2">
    <source>
        <dbReference type="Proteomes" id="UP000808337"/>
    </source>
</evidence>
<comment type="caution">
    <text evidence="1">The sequence shown here is derived from an EMBL/GenBank/DDBJ whole genome shotgun (WGS) entry which is preliminary data.</text>
</comment>
<evidence type="ECO:0000313" key="1">
    <source>
        <dbReference type="EMBL" id="MBK9981970.1"/>
    </source>
</evidence>
<dbReference type="AlphaFoldDB" id="A0A9D7XN89"/>
<accession>A0A9D7XN89</accession>
<organism evidence="1 2">
    <name type="scientific">Candidatus Opimibacter skivensis</name>
    <dbReference type="NCBI Taxonomy" id="2982028"/>
    <lineage>
        <taxon>Bacteria</taxon>
        <taxon>Pseudomonadati</taxon>
        <taxon>Bacteroidota</taxon>
        <taxon>Saprospiria</taxon>
        <taxon>Saprospirales</taxon>
        <taxon>Saprospiraceae</taxon>
        <taxon>Candidatus Opimibacter</taxon>
    </lineage>
</organism>
<reference evidence="1 2" key="1">
    <citation type="submission" date="2020-10" db="EMBL/GenBank/DDBJ databases">
        <title>Connecting structure to function with the recovery of over 1000 high-quality activated sludge metagenome-assembled genomes encoding full-length rRNA genes using long-read sequencing.</title>
        <authorList>
            <person name="Singleton C.M."/>
            <person name="Petriglieri F."/>
            <person name="Kristensen J.M."/>
            <person name="Kirkegaard R.H."/>
            <person name="Michaelsen T.Y."/>
            <person name="Andersen M.H."/>
            <person name="Karst S.M."/>
            <person name="Dueholm M.S."/>
            <person name="Nielsen P.H."/>
            <person name="Albertsen M."/>
        </authorList>
    </citation>
    <scope>NUCLEOTIDE SEQUENCE [LARGE SCALE GENOMIC DNA]</scope>
    <source>
        <strain evidence="1">Ribe_18-Q3-R11-54_MAXAC.273</strain>
    </source>
</reference>
<gene>
    <name evidence="1" type="ORF">IPP15_06010</name>
</gene>
<dbReference type="Proteomes" id="UP000808337">
    <property type="component" value="Unassembled WGS sequence"/>
</dbReference>
<protein>
    <submittedName>
        <fullName evidence="1">Uncharacterized protein</fullName>
    </submittedName>
</protein>
<sequence>MKILLWVIVLIVIGVILFYMMRKGRGANTASMQKEFSYGPFVIRAEANTYKTYNINTGRSKQTDISYSIWYEGKPVVFPSALQTNTGLAFLWRVYALPDAPTPTLLAGSQSLYLIYIKDGQPIVEPVLEQSTDFASVQFLDSEAGQPGTFMEVFSKSDTTEMDRLDTLKGGRYLLVSGHTVMDIQTNKSLLFNKDNNAVDNYSYPQPNGAIAFSPDHKKIVFNAGFQSWNTEDSKLPDSEHALVVYDFENDKGYLVLYDDTDTRMKNIEDIDIDWFNTYFQWNTNGDTLSLKKWDKLPYWTGAYREKDNYYYLYPVKAGMLPVFKDFVLQQMGWNETNIILDTTAEYSGHKIELGSGAMKLDIVFQEDEQQISFSKGLYENDSPEYKTMVQKIAKAFDQELLSGKHQEHFGRIVSETKKIMGLQ</sequence>
<dbReference type="EMBL" id="JADKGY010000001">
    <property type="protein sequence ID" value="MBK9981970.1"/>
    <property type="molecule type" value="Genomic_DNA"/>
</dbReference>